<dbReference type="Proteomes" id="UP000654345">
    <property type="component" value="Unassembled WGS sequence"/>
</dbReference>
<keyword evidence="4" id="KW-1185">Reference proteome</keyword>
<dbReference type="PANTHER" id="PTHR43476:SF5">
    <property type="entry name" value="FAD-DEPENDENT MONOOXYGENASE"/>
    <property type="match status" value="1"/>
</dbReference>
<evidence type="ECO:0000313" key="4">
    <source>
        <dbReference type="Proteomes" id="UP000654345"/>
    </source>
</evidence>
<organism evidence="3 4">
    <name type="scientific">Ktedonobacter robiniae</name>
    <dbReference type="NCBI Taxonomy" id="2778365"/>
    <lineage>
        <taxon>Bacteria</taxon>
        <taxon>Bacillati</taxon>
        <taxon>Chloroflexota</taxon>
        <taxon>Ktedonobacteria</taxon>
        <taxon>Ktedonobacterales</taxon>
        <taxon>Ktedonobacteraceae</taxon>
        <taxon>Ktedonobacter</taxon>
    </lineage>
</organism>
<sequence>MSKALPERPEVQEFSAQQENIHEIKKTTCCIVGAGPAGAFLALLLARQGVPVILLEAHKDFAREFRGDTIHPSILEEMQKLGLAERLLQLPIPGPITSNSIWERGSLPLTIFVA</sequence>
<dbReference type="SUPFAM" id="SSF51905">
    <property type="entry name" value="FAD/NAD(P)-binding domain"/>
    <property type="match status" value="1"/>
</dbReference>
<protein>
    <recommendedName>
        <fullName evidence="2">FAD-binding domain-containing protein</fullName>
    </recommendedName>
</protein>
<dbReference type="InterPro" id="IPR036188">
    <property type="entry name" value="FAD/NAD-bd_sf"/>
</dbReference>
<dbReference type="EMBL" id="BNJG01000003">
    <property type="protein sequence ID" value="GHO59116.1"/>
    <property type="molecule type" value="Genomic_DNA"/>
</dbReference>
<accession>A0ABQ3V2C9</accession>
<evidence type="ECO:0000259" key="2">
    <source>
        <dbReference type="Pfam" id="PF01494"/>
    </source>
</evidence>
<name>A0ABQ3V2C9_9CHLR</name>
<dbReference type="Pfam" id="PF01494">
    <property type="entry name" value="FAD_binding_3"/>
    <property type="match status" value="1"/>
</dbReference>
<reference evidence="3 4" key="1">
    <citation type="journal article" date="2021" name="Int. J. Syst. Evol. Microbiol.">
        <title>Reticulibacter mediterranei gen. nov., sp. nov., within the new family Reticulibacteraceae fam. nov., and Ktedonospora formicarum gen. nov., sp. nov., Ktedonobacter robiniae sp. nov., Dictyobacter formicarum sp. nov. and Dictyobacter arantiisoli sp. nov., belonging to the class Ktedonobacteria.</title>
        <authorList>
            <person name="Yabe S."/>
            <person name="Zheng Y."/>
            <person name="Wang C.M."/>
            <person name="Sakai Y."/>
            <person name="Abe K."/>
            <person name="Yokota A."/>
            <person name="Donadio S."/>
            <person name="Cavaletti L."/>
            <person name="Monciardini P."/>
        </authorList>
    </citation>
    <scope>NUCLEOTIDE SEQUENCE [LARGE SCALE GENOMIC DNA]</scope>
    <source>
        <strain evidence="3 4">SOSP1-30</strain>
    </source>
</reference>
<dbReference type="InterPro" id="IPR002938">
    <property type="entry name" value="FAD-bd"/>
</dbReference>
<evidence type="ECO:0000313" key="3">
    <source>
        <dbReference type="EMBL" id="GHO59116.1"/>
    </source>
</evidence>
<dbReference type="PANTHER" id="PTHR43476">
    <property type="entry name" value="3-(3-HYDROXY-PHENYL)PROPIONATE/3-HYDROXYCINNAMIC ACID HYDROXYLASE"/>
    <property type="match status" value="1"/>
</dbReference>
<keyword evidence="1" id="KW-0560">Oxidoreductase</keyword>
<comment type="caution">
    <text evidence="3">The sequence shown here is derived from an EMBL/GenBank/DDBJ whole genome shotgun (WGS) entry which is preliminary data.</text>
</comment>
<dbReference type="Gene3D" id="3.50.50.60">
    <property type="entry name" value="FAD/NAD(P)-binding domain"/>
    <property type="match status" value="1"/>
</dbReference>
<evidence type="ECO:0000256" key="1">
    <source>
        <dbReference type="ARBA" id="ARBA00023002"/>
    </source>
</evidence>
<gene>
    <name evidence="3" type="ORF">KSB_75910</name>
</gene>
<feature type="domain" description="FAD-binding" evidence="2">
    <location>
        <begin position="26"/>
        <end position="97"/>
    </location>
</feature>
<dbReference type="InterPro" id="IPR050631">
    <property type="entry name" value="PheA/TfdB_FAD_monoxygenase"/>
</dbReference>
<proteinExistence type="predicted"/>